<evidence type="ECO:0000259" key="1">
    <source>
        <dbReference type="Pfam" id="PF16206"/>
    </source>
</evidence>
<reference evidence="2 3" key="1">
    <citation type="submission" date="2024-08" db="EMBL/GenBank/DDBJ databases">
        <authorList>
            <person name="Cucini C."/>
            <person name="Frati F."/>
        </authorList>
    </citation>
    <scope>NUCLEOTIDE SEQUENCE [LARGE SCALE GENOMIC DNA]</scope>
</reference>
<dbReference type="EMBL" id="CAXLJM020000036">
    <property type="protein sequence ID" value="CAL8105957.1"/>
    <property type="molecule type" value="Genomic_DNA"/>
</dbReference>
<keyword evidence="3" id="KW-1185">Reference proteome</keyword>
<organism evidence="2 3">
    <name type="scientific">Orchesella dallaii</name>
    <dbReference type="NCBI Taxonomy" id="48710"/>
    <lineage>
        <taxon>Eukaryota</taxon>
        <taxon>Metazoa</taxon>
        <taxon>Ecdysozoa</taxon>
        <taxon>Arthropoda</taxon>
        <taxon>Hexapoda</taxon>
        <taxon>Collembola</taxon>
        <taxon>Entomobryomorpha</taxon>
        <taxon>Entomobryoidea</taxon>
        <taxon>Orchesellidae</taxon>
        <taxon>Orchesellinae</taxon>
        <taxon>Orchesella</taxon>
    </lineage>
</organism>
<evidence type="ECO:0000313" key="3">
    <source>
        <dbReference type="Proteomes" id="UP001642540"/>
    </source>
</evidence>
<dbReference type="Pfam" id="PF16206">
    <property type="entry name" value="Mon2_C"/>
    <property type="match status" value="1"/>
</dbReference>
<proteinExistence type="predicted"/>
<name>A0ABP1QK89_9HEXA</name>
<protein>
    <recommendedName>
        <fullName evidence="1">Mon2 C-terminal domain-containing protein</fullName>
    </recommendedName>
</protein>
<sequence>MTKTKKAWKDEKMDVRMVTLLKELVFRNDGFLPATFLIEAVKIFPPGSCINEYDGINVSEREEFVTFCFSSLFEFVLKEPSNVSEIVKMQVMNDGKKISVWEEQHYWNTRSRPRVAEMKFMLRAIACLIGNMKAAGPTRFAGGTWEHIIGIYPDLVTIVGLPGVDASISVALRDA</sequence>
<dbReference type="Proteomes" id="UP001642540">
    <property type="component" value="Unassembled WGS sequence"/>
</dbReference>
<gene>
    <name evidence="2" type="ORF">ODALV1_LOCUS12244</name>
</gene>
<feature type="domain" description="Mon2 C-terminal" evidence="1">
    <location>
        <begin position="112"/>
        <end position="174"/>
    </location>
</feature>
<dbReference type="InterPro" id="IPR032817">
    <property type="entry name" value="Mon2_C"/>
</dbReference>
<evidence type="ECO:0000313" key="2">
    <source>
        <dbReference type="EMBL" id="CAL8105957.1"/>
    </source>
</evidence>
<comment type="caution">
    <text evidence="2">The sequence shown here is derived from an EMBL/GenBank/DDBJ whole genome shotgun (WGS) entry which is preliminary data.</text>
</comment>
<accession>A0ABP1QK89</accession>